<organism evidence="2 3">
    <name type="scientific">Halobellus litoreus</name>
    <dbReference type="NCBI Taxonomy" id="755310"/>
    <lineage>
        <taxon>Archaea</taxon>
        <taxon>Methanobacteriati</taxon>
        <taxon>Methanobacteriota</taxon>
        <taxon>Stenosarchaea group</taxon>
        <taxon>Halobacteria</taxon>
        <taxon>Halobacteriales</taxon>
        <taxon>Haloferacaceae</taxon>
        <taxon>Halobellus</taxon>
    </lineage>
</organism>
<reference evidence="2 3" key="1">
    <citation type="journal article" date="2019" name="Int. J. Syst. Evol. Microbiol.">
        <title>The Global Catalogue of Microorganisms (GCM) 10K type strain sequencing project: providing services to taxonomists for standard genome sequencing and annotation.</title>
        <authorList>
            <consortium name="The Broad Institute Genomics Platform"/>
            <consortium name="The Broad Institute Genome Sequencing Center for Infectious Disease"/>
            <person name="Wu L."/>
            <person name="Ma J."/>
        </authorList>
    </citation>
    <scope>NUCLEOTIDE SEQUENCE [LARGE SCALE GENOMIC DNA]</scope>
    <source>
        <strain evidence="2 3">CGMCC 1.10387</strain>
    </source>
</reference>
<proteinExistence type="predicted"/>
<gene>
    <name evidence="2" type="ORF">ACFSAS_11760</name>
</gene>
<comment type="caution">
    <text evidence="2">The sequence shown here is derived from an EMBL/GenBank/DDBJ whole genome shotgun (WGS) entry which is preliminary data.</text>
</comment>
<dbReference type="EMBL" id="JBHUDP010000003">
    <property type="protein sequence ID" value="MFD1686289.1"/>
    <property type="molecule type" value="Genomic_DNA"/>
</dbReference>
<feature type="domain" description="Flavodoxin-like" evidence="1">
    <location>
        <begin position="4"/>
        <end position="169"/>
    </location>
</feature>
<evidence type="ECO:0000313" key="2">
    <source>
        <dbReference type="EMBL" id="MFD1686289.1"/>
    </source>
</evidence>
<dbReference type="RefSeq" id="WP_256308919.1">
    <property type="nucleotide sequence ID" value="NZ_JANHAW010000003.1"/>
</dbReference>
<dbReference type="AlphaFoldDB" id="A0ABD6DY95"/>
<dbReference type="PANTHER" id="PTHR38030:SF2">
    <property type="entry name" value="PROTOPORPHYRINOGEN IX DEHYDROGENASE [QUINONE]"/>
    <property type="match status" value="1"/>
</dbReference>
<evidence type="ECO:0000313" key="3">
    <source>
        <dbReference type="Proteomes" id="UP001597092"/>
    </source>
</evidence>
<keyword evidence="3" id="KW-1185">Reference proteome</keyword>
<evidence type="ECO:0000259" key="1">
    <source>
        <dbReference type="PROSITE" id="PS50902"/>
    </source>
</evidence>
<dbReference type="SUPFAM" id="SSF52218">
    <property type="entry name" value="Flavoproteins"/>
    <property type="match status" value="1"/>
</dbReference>
<dbReference type="Pfam" id="PF12724">
    <property type="entry name" value="Flavodoxin_5"/>
    <property type="match status" value="1"/>
</dbReference>
<dbReference type="PROSITE" id="PS50902">
    <property type="entry name" value="FLAVODOXIN_LIKE"/>
    <property type="match status" value="1"/>
</dbReference>
<dbReference type="InterPro" id="IPR029039">
    <property type="entry name" value="Flavoprotein-like_sf"/>
</dbReference>
<dbReference type="InterPro" id="IPR052200">
    <property type="entry name" value="Protoporphyrinogen_IX_DH"/>
</dbReference>
<protein>
    <submittedName>
        <fullName evidence="2">Flavodoxin domain-containing protein</fullName>
    </submittedName>
</protein>
<dbReference type="Gene3D" id="3.40.50.360">
    <property type="match status" value="1"/>
</dbReference>
<sequence>MATFLVCYGTGEGQTEKIATRIGSTLRDRGHEVTVADLGEGSPDQPLTEFDAVLVGSSIHVGTHQSAVRTFVGEHRDVLTSRPTGFFQVSLSSATADEQRRAEAAKYVDEFVESTGWHPDRIGLFGGALRYSEYGFLTRLLMKRIAADATGDTDTSQDYEYTDWEEVEAFARDFAAFVEGRLGVAPPGTDETEP</sequence>
<accession>A0ABD6DY95</accession>
<name>A0ABD6DY95_9EURY</name>
<dbReference type="InterPro" id="IPR026816">
    <property type="entry name" value="Flavodoxin_dom"/>
</dbReference>
<dbReference type="InterPro" id="IPR008254">
    <property type="entry name" value="Flavodoxin/NO_synth"/>
</dbReference>
<dbReference type="PANTHER" id="PTHR38030">
    <property type="entry name" value="PROTOPORPHYRINOGEN IX DEHYDROGENASE [MENAQUINONE]"/>
    <property type="match status" value="1"/>
</dbReference>
<dbReference type="Proteomes" id="UP001597092">
    <property type="component" value="Unassembled WGS sequence"/>
</dbReference>